<feature type="region of interest" description="Disordered" evidence="5">
    <location>
        <begin position="1"/>
        <end position="103"/>
    </location>
</feature>
<reference evidence="8" key="1">
    <citation type="journal article" date="2019" name="Int. J. Syst. Evol. Microbiol.">
        <title>The Global Catalogue of Microorganisms (GCM) 10K type strain sequencing project: providing services to taxonomists for standard genome sequencing and annotation.</title>
        <authorList>
            <consortium name="The Broad Institute Genomics Platform"/>
            <consortium name="The Broad Institute Genome Sequencing Center for Infectious Disease"/>
            <person name="Wu L."/>
            <person name="Ma J."/>
        </authorList>
    </citation>
    <scope>NUCLEOTIDE SEQUENCE [LARGE SCALE GENOMIC DNA]</scope>
    <source>
        <strain evidence="8">JCM 14969</strain>
    </source>
</reference>
<evidence type="ECO:0000256" key="5">
    <source>
        <dbReference type="SAM" id="MobiDB-lite"/>
    </source>
</evidence>
<dbReference type="InterPro" id="IPR007343">
    <property type="entry name" value="Uncharacterised_pept_Zn_put"/>
</dbReference>
<evidence type="ECO:0000256" key="4">
    <source>
        <dbReference type="ARBA" id="ARBA00023136"/>
    </source>
</evidence>
<sequence length="423" mass="44745">MGGVSFRSRLWVDPAESGTGEKRGRMADEPGAKPGPKAGHFLPGGAGDVTPADPAAKDEQPKYASSVPLTAPTPRLGAGAEAPSGPPVLSGSRLGPPPPGDRAAAAFQARYQPVPVPFEPRKKSKALIAGIVVGALVVVAGGIFGATRVLRSYDEFVANPLGTPSVQQDQPIGVPTDEPTSKPKSDHQVTKENRLYAGGKLAPVACREPKYRPTSKDNVRSYYQALLVCHNKTWEPVVRAAGFDFRPPQLIIFDDGEETACGVQKEVSSYCPSGDGSVAMPWEDLLDKYTKNPALARVDMADALGYVYSVHVQNLTGILDAGGGLRDEAVTPALRLEQERRLALQATCLSSVFLGAAKASFPVTGNLLEEWTWRSKNSGDDIAKGTVRDHGSSASVRLWMTKGFSTANPAACNTFVAAAAEVR</sequence>
<comment type="subcellular location">
    <subcellularLocation>
        <location evidence="1">Membrane</location>
        <topology evidence="1">Single-pass membrane protein</topology>
    </subcellularLocation>
</comment>
<evidence type="ECO:0000256" key="2">
    <source>
        <dbReference type="ARBA" id="ARBA00022692"/>
    </source>
</evidence>
<gene>
    <name evidence="7" type="ORF">GCM10009789_10130</name>
</gene>
<dbReference type="Proteomes" id="UP001500393">
    <property type="component" value="Unassembled WGS sequence"/>
</dbReference>
<keyword evidence="2 6" id="KW-0812">Transmembrane</keyword>
<feature type="transmembrane region" description="Helical" evidence="6">
    <location>
        <begin position="126"/>
        <end position="146"/>
    </location>
</feature>
<comment type="caution">
    <text evidence="7">The sequence shown here is derived from an EMBL/GenBank/DDBJ whole genome shotgun (WGS) entry which is preliminary data.</text>
</comment>
<evidence type="ECO:0000256" key="6">
    <source>
        <dbReference type="SAM" id="Phobius"/>
    </source>
</evidence>
<accession>A0ABP4NCP5</accession>
<evidence type="ECO:0008006" key="9">
    <source>
        <dbReference type="Google" id="ProtNLM"/>
    </source>
</evidence>
<keyword evidence="8" id="KW-1185">Reference proteome</keyword>
<evidence type="ECO:0000256" key="1">
    <source>
        <dbReference type="ARBA" id="ARBA00004167"/>
    </source>
</evidence>
<evidence type="ECO:0000313" key="7">
    <source>
        <dbReference type="EMBL" id="GAA1558672.1"/>
    </source>
</evidence>
<proteinExistence type="predicted"/>
<dbReference type="EMBL" id="BAAAOS010000007">
    <property type="protein sequence ID" value="GAA1558672.1"/>
    <property type="molecule type" value="Genomic_DNA"/>
</dbReference>
<name>A0ABP4NCP5_9ACTN</name>
<feature type="compositionally biased region" description="Basic and acidic residues" evidence="5">
    <location>
        <begin position="19"/>
        <end position="31"/>
    </location>
</feature>
<keyword evidence="3 6" id="KW-1133">Transmembrane helix</keyword>
<feature type="compositionally biased region" description="Basic and acidic residues" evidence="5">
    <location>
        <begin position="179"/>
        <end position="190"/>
    </location>
</feature>
<dbReference type="PANTHER" id="PTHR30168">
    <property type="entry name" value="PUTATIVE MEMBRANE PROTEIN YPFJ"/>
    <property type="match status" value="1"/>
</dbReference>
<dbReference type="Pfam" id="PF04228">
    <property type="entry name" value="Zn_peptidase"/>
    <property type="match status" value="1"/>
</dbReference>
<evidence type="ECO:0000256" key="3">
    <source>
        <dbReference type="ARBA" id="ARBA00022989"/>
    </source>
</evidence>
<organism evidence="7 8">
    <name type="scientific">Kribbella sancticallisti</name>
    <dbReference type="NCBI Taxonomy" id="460087"/>
    <lineage>
        <taxon>Bacteria</taxon>
        <taxon>Bacillati</taxon>
        <taxon>Actinomycetota</taxon>
        <taxon>Actinomycetes</taxon>
        <taxon>Propionibacteriales</taxon>
        <taxon>Kribbellaceae</taxon>
        <taxon>Kribbella</taxon>
    </lineage>
</organism>
<evidence type="ECO:0000313" key="8">
    <source>
        <dbReference type="Proteomes" id="UP001500393"/>
    </source>
</evidence>
<feature type="region of interest" description="Disordered" evidence="5">
    <location>
        <begin position="161"/>
        <end position="190"/>
    </location>
</feature>
<dbReference type="PANTHER" id="PTHR30168:SF0">
    <property type="entry name" value="INNER MEMBRANE PROTEIN"/>
    <property type="match status" value="1"/>
</dbReference>
<protein>
    <recommendedName>
        <fullName evidence="9">Metalloprotease</fullName>
    </recommendedName>
</protein>
<keyword evidence="4 6" id="KW-0472">Membrane</keyword>